<evidence type="ECO:0000313" key="2">
    <source>
        <dbReference type="Proteomes" id="UP001229421"/>
    </source>
</evidence>
<gene>
    <name evidence="1" type="ORF">QVD17_03148</name>
</gene>
<organism evidence="1 2">
    <name type="scientific">Tagetes erecta</name>
    <name type="common">African marigold</name>
    <dbReference type="NCBI Taxonomy" id="13708"/>
    <lineage>
        <taxon>Eukaryota</taxon>
        <taxon>Viridiplantae</taxon>
        <taxon>Streptophyta</taxon>
        <taxon>Embryophyta</taxon>
        <taxon>Tracheophyta</taxon>
        <taxon>Spermatophyta</taxon>
        <taxon>Magnoliopsida</taxon>
        <taxon>eudicotyledons</taxon>
        <taxon>Gunneridae</taxon>
        <taxon>Pentapetalae</taxon>
        <taxon>asterids</taxon>
        <taxon>campanulids</taxon>
        <taxon>Asterales</taxon>
        <taxon>Asteraceae</taxon>
        <taxon>Asteroideae</taxon>
        <taxon>Heliantheae alliance</taxon>
        <taxon>Tageteae</taxon>
        <taxon>Tagetes</taxon>
    </lineage>
</organism>
<reference evidence="1" key="1">
    <citation type="journal article" date="2023" name="bioRxiv">
        <title>Improved chromosome-level genome assembly for marigold (Tagetes erecta).</title>
        <authorList>
            <person name="Jiang F."/>
            <person name="Yuan L."/>
            <person name="Wang S."/>
            <person name="Wang H."/>
            <person name="Xu D."/>
            <person name="Wang A."/>
            <person name="Fan W."/>
        </authorList>
    </citation>
    <scope>NUCLEOTIDE SEQUENCE</scope>
    <source>
        <strain evidence="1">WSJ</strain>
        <tissue evidence="1">Leaf</tissue>
    </source>
</reference>
<evidence type="ECO:0000313" key="1">
    <source>
        <dbReference type="EMBL" id="KAK1437357.1"/>
    </source>
</evidence>
<keyword evidence="2" id="KW-1185">Reference proteome</keyword>
<proteinExistence type="predicted"/>
<dbReference type="Proteomes" id="UP001229421">
    <property type="component" value="Unassembled WGS sequence"/>
</dbReference>
<name>A0AAD8P9Q1_TARER</name>
<comment type="caution">
    <text evidence="1">The sequence shown here is derived from an EMBL/GenBank/DDBJ whole genome shotgun (WGS) entry which is preliminary data.</text>
</comment>
<accession>A0AAD8P9Q1</accession>
<dbReference type="EMBL" id="JAUHHV010000001">
    <property type="protein sequence ID" value="KAK1437357.1"/>
    <property type="molecule type" value="Genomic_DNA"/>
</dbReference>
<protein>
    <submittedName>
        <fullName evidence="1">Uncharacterized protein</fullName>
    </submittedName>
</protein>
<dbReference type="AlphaFoldDB" id="A0AAD8P9Q1"/>
<sequence length="74" mass="8493">MDSHHVTSLLVWLRSQNFGNKLRCNGYEFKHKRVKMSAVCGPHLQTSAEEEVDQTSAVCKKKTVCFFNFCSLLK</sequence>